<comment type="caution">
    <text evidence="2">The sequence shown here is derived from an EMBL/GenBank/DDBJ whole genome shotgun (WGS) entry which is preliminary data.</text>
</comment>
<gene>
    <name evidence="2" type="ORF">BLA29_013665</name>
</gene>
<evidence type="ECO:0000256" key="1">
    <source>
        <dbReference type="SAM" id="MobiDB-lite"/>
    </source>
</evidence>
<name>A0A1Y3AS76_EURMA</name>
<feature type="compositionally biased region" description="Pro residues" evidence="1">
    <location>
        <begin position="85"/>
        <end position="94"/>
    </location>
</feature>
<evidence type="ECO:0000313" key="3">
    <source>
        <dbReference type="Proteomes" id="UP000194236"/>
    </source>
</evidence>
<organism evidence="2 3">
    <name type="scientific">Euroglyphus maynei</name>
    <name type="common">Mayne's house dust mite</name>
    <dbReference type="NCBI Taxonomy" id="6958"/>
    <lineage>
        <taxon>Eukaryota</taxon>
        <taxon>Metazoa</taxon>
        <taxon>Ecdysozoa</taxon>
        <taxon>Arthropoda</taxon>
        <taxon>Chelicerata</taxon>
        <taxon>Arachnida</taxon>
        <taxon>Acari</taxon>
        <taxon>Acariformes</taxon>
        <taxon>Sarcoptiformes</taxon>
        <taxon>Astigmata</taxon>
        <taxon>Psoroptidia</taxon>
        <taxon>Analgoidea</taxon>
        <taxon>Pyroglyphidae</taxon>
        <taxon>Pyroglyphinae</taxon>
        <taxon>Euroglyphus</taxon>
    </lineage>
</organism>
<proteinExistence type="predicted"/>
<dbReference type="AlphaFoldDB" id="A0A1Y3AS76"/>
<dbReference type="EMBL" id="MUJZ01061666">
    <property type="protein sequence ID" value="OTF71310.1"/>
    <property type="molecule type" value="Genomic_DNA"/>
</dbReference>
<reference evidence="2 3" key="1">
    <citation type="submission" date="2017-03" db="EMBL/GenBank/DDBJ databases">
        <title>Genome Survey of Euroglyphus maynei.</title>
        <authorList>
            <person name="Arlian L.G."/>
            <person name="Morgan M.S."/>
            <person name="Rider S.D."/>
        </authorList>
    </citation>
    <scope>NUCLEOTIDE SEQUENCE [LARGE SCALE GENOMIC DNA]</scope>
    <source>
        <strain evidence="2">Arlian Lab</strain>
        <tissue evidence="2">Whole body</tissue>
    </source>
</reference>
<dbReference type="Proteomes" id="UP000194236">
    <property type="component" value="Unassembled WGS sequence"/>
</dbReference>
<keyword evidence="3" id="KW-1185">Reference proteome</keyword>
<feature type="non-terminal residue" evidence="2">
    <location>
        <position position="123"/>
    </location>
</feature>
<accession>A0A1Y3AS76</accession>
<feature type="region of interest" description="Disordered" evidence="1">
    <location>
        <begin position="72"/>
        <end position="123"/>
    </location>
</feature>
<protein>
    <submittedName>
        <fullName evidence="2">Uncharacterized protein</fullName>
    </submittedName>
</protein>
<sequence length="123" mass="13713">MFATLSKKELKKVLKKESTLKRKHKFKEFPVPFGYPPPQPPPHFIYGPPPPLPPHGIHGPMPIYAPPMGPSYYGTIDSRKSRMPSLPPPPPPPTSNMINENGHLLPPPPPPSSSHFDEPIYMP</sequence>
<evidence type="ECO:0000313" key="2">
    <source>
        <dbReference type="EMBL" id="OTF71310.1"/>
    </source>
</evidence>